<accession>A0AAW1MCK9</accession>
<reference evidence="1 2" key="1">
    <citation type="journal article" date="2024" name="BMC Genomics">
        <title>De novo assembly and annotation of Popillia japonica's genome with initial clues to its potential as an invasive pest.</title>
        <authorList>
            <person name="Cucini C."/>
            <person name="Boschi S."/>
            <person name="Funari R."/>
            <person name="Cardaioli E."/>
            <person name="Iannotti N."/>
            <person name="Marturano G."/>
            <person name="Paoli F."/>
            <person name="Bruttini M."/>
            <person name="Carapelli A."/>
            <person name="Frati F."/>
            <person name="Nardi F."/>
        </authorList>
    </citation>
    <scope>NUCLEOTIDE SEQUENCE [LARGE SCALE GENOMIC DNA]</scope>
    <source>
        <strain evidence="1">DMR45628</strain>
    </source>
</reference>
<evidence type="ECO:0000313" key="2">
    <source>
        <dbReference type="Proteomes" id="UP001458880"/>
    </source>
</evidence>
<dbReference type="AlphaFoldDB" id="A0AAW1MCK9"/>
<dbReference type="PANTHER" id="PTHR10166:SF63">
    <property type="entry name" value="STRAIGHTJACKET, ISOFORM C"/>
    <property type="match status" value="1"/>
</dbReference>
<name>A0AAW1MCK9_POPJA</name>
<protein>
    <submittedName>
        <fullName evidence="1">Uncharacterized protein</fullName>
    </submittedName>
</protein>
<proteinExistence type="predicted"/>
<dbReference type="Proteomes" id="UP001458880">
    <property type="component" value="Unassembled WGS sequence"/>
</dbReference>
<dbReference type="PANTHER" id="PTHR10166">
    <property type="entry name" value="VOLTAGE-DEPENDENT CALCIUM CHANNEL SUBUNIT ALPHA-2/DELTA-RELATED"/>
    <property type="match status" value="1"/>
</dbReference>
<dbReference type="InterPro" id="IPR051173">
    <property type="entry name" value="Ca_channel_alpha-2/delta"/>
</dbReference>
<organism evidence="1 2">
    <name type="scientific">Popillia japonica</name>
    <name type="common">Japanese beetle</name>
    <dbReference type="NCBI Taxonomy" id="7064"/>
    <lineage>
        <taxon>Eukaryota</taxon>
        <taxon>Metazoa</taxon>
        <taxon>Ecdysozoa</taxon>
        <taxon>Arthropoda</taxon>
        <taxon>Hexapoda</taxon>
        <taxon>Insecta</taxon>
        <taxon>Pterygota</taxon>
        <taxon>Neoptera</taxon>
        <taxon>Endopterygota</taxon>
        <taxon>Coleoptera</taxon>
        <taxon>Polyphaga</taxon>
        <taxon>Scarabaeiformia</taxon>
        <taxon>Scarabaeidae</taxon>
        <taxon>Rutelinae</taxon>
        <taxon>Popillia</taxon>
    </lineage>
</organism>
<comment type="caution">
    <text evidence="1">The sequence shown here is derived from an EMBL/GenBank/DDBJ whole genome shotgun (WGS) entry which is preliminary data.</text>
</comment>
<dbReference type="EMBL" id="JASPKY010000064">
    <property type="protein sequence ID" value="KAK9743945.1"/>
    <property type="molecule type" value="Genomic_DNA"/>
</dbReference>
<keyword evidence="2" id="KW-1185">Reference proteome</keyword>
<dbReference type="GO" id="GO:0005891">
    <property type="term" value="C:voltage-gated calcium channel complex"/>
    <property type="evidence" value="ECO:0007669"/>
    <property type="project" value="TreeGrafter"/>
</dbReference>
<dbReference type="GO" id="GO:0005245">
    <property type="term" value="F:voltage-gated calcium channel activity"/>
    <property type="evidence" value="ECO:0007669"/>
    <property type="project" value="TreeGrafter"/>
</dbReference>
<gene>
    <name evidence="1" type="ORF">QE152_g8174</name>
</gene>
<sequence length="145" mass="16962">MILFVKWQLYNKNQANQLNLLPANEENLKLIRENLTQYVVKYHGRLDLAFEKALEVLSENHRKGSGDHCTQLIMVIAEGLDYFNQDLSNKLQKLNTEDERGCRVRIFTYLLETEESDAKVMLDVACYHMGILYLEIEVVLRQIVN</sequence>
<evidence type="ECO:0000313" key="1">
    <source>
        <dbReference type="EMBL" id="KAK9743945.1"/>
    </source>
</evidence>